<comment type="caution">
    <text evidence="1">The sequence shown here is derived from an EMBL/GenBank/DDBJ whole genome shotgun (WGS) entry which is preliminary data.</text>
</comment>
<keyword evidence="2" id="KW-1185">Reference proteome</keyword>
<sequence>MTDQIINRESGNKTKGFRLQRLRACQLILEKMKFSDKIAVFAATEYLDDVYTKTVQINGEISEYSEGDKDYASKKSFSYNANEVKNSLVIFLDCWFSNKLSSHLQFGFYTNIKCGSENNTEALKKLKVELPAKSIIEMLMNRDFTDSKLLPAAKAILINEYKEQYEDRKEPGFLDSIEQWDDTIWIDFFNRIDWKFEQEDDKLLEKTVLREIRDSKFYNHKLEGREGYVLSALLEEFERKENVTDFLARLVSASDVRVKFLEVATHNYKRNDPIYEEWEKLAPPIDKRNIDAKIVAVCGSYNKKKLGIFARKIGAVKVELSKIDSKDRGSYQFRIFESCESLLLDLLDSHRGKDITTYVLSNRDTLKNAILDLFDSCYLAFDEGGQNA</sequence>
<evidence type="ECO:0000313" key="2">
    <source>
        <dbReference type="Proteomes" id="UP000077355"/>
    </source>
</evidence>
<proteinExistence type="predicted"/>
<accession>A0A168QB58</accession>
<reference evidence="1 2" key="1">
    <citation type="submission" date="2016-03" db="EMBL/GenBank/DDBJ databases">
        <title>Draft genome sequence of Paenibacillus antarcticus CECT 5836.</title>
        <authorList>
            <person name="Shin S.-K."/>
            <person name="Yi H."/>
        </authorList>
    </citation>
    <scope>NUCLEOTIDE SEQUENCE [LARGE SCALE GENOMIC DNA]</scope>
    <source>
        <strain evidence="1 2">CECT 5836</strain>
    </source>
</reference>
<dbReference type="Proteomes" id="UP000077355">
    <property type="component" value="Unassembled WGS sequence"/>
</dbReference>
<dbReference type="RefSeq" id="WP_068647163.1">
    <property type="nucleotide sequence ID" value="NZ_CP043611.1"/>
</dbReference>
<evidence type="ECO:0008006" key="3">
    <source>
        <dbReference type="Google" id="ProtNLM"/>
    </source>
</evidence>
<organism evidence="1 2">
    <name type="scientific">Paenibacillus antarcticus</name>
    <dbReference type="NCBI Taxonomy" id="253703"/>
    <lineage>
        <taxon>Bacteria</taxon>
        <taxon>Bacillati</taxon>
        <taxon>Bacillota</taxon>
        <taxon>Bacilli</taxon>
        <taxon>Bacillales</taxon>
        <taxon>Paenibacillaceae</taxon>
        <taxon>Paenibacillus</taxon>
    </lineage>
</organism>
<dbReference type="AlphaFoldDB" id="A0A168QB58"/>
<evidence type="ECO:0000313" key="1">
    <source>
        <dbReference type="EMBL" id="OAB47587.1"/>
    </source>
</evidence>
<dbReference type="OrthoDB" id="1950084at2"/>
<gene>
    <name evidence="1" type="ORF">PBAT_05025</name>
</gene>
<protein>
    <recommendedName>
        <fullName evidence="3">CD-NTase associated protein 4-like DNA endonuclease domain-containing protein</fullName>
    </recommendedName>
</protein>
<name>A0A168QB58_9BACL</name>
<dbReference type="EMBL" id="LVJI01000006">
    <property type="protein sequence ID" value="OAB47587.1"/>
    <property type="molecule type" value="Genomic_DNA"/>
</dbReference>